<dbReference type="InterPro" id="IPR001173">
    <property type="entry name" value="Glyco_trans_2-like"/>
</dbReference>
<proteinExistence type="inferred from homology"/>
<protein>
    <submittedName>
        <fullName evidence="5">Glycosyltransferase</fullName>
        <ecNumber evidence="5">2.4.-.-</ecNumber>
    </submittedName>
</protein>
<dbReference type="EMBL" id="JAYGHY010000001">
    <property type="protein sequence ID" value="MEA5440938.1"/>
    <property type="molecule type" value="Genomic_DNA"/>
</dbReference>
<keyword evidence="6" id="KW-1185">Reference proteome</keyword>
<dbReference type="PANTHER" id="PTHR43685">
    <property type="entry name" value="GLYCOSYLTRANSFERASE"/>
    <property type="match status" value="1"/>
</dbReference>
<dbReference type="Gene3D" id="3.90.550.10">
    <property type="entry name" value="Spore Coat Polysaccharide Biosynthesis Protein SpsA, Chain A"/>
    <property type="match status" value="1"/>
</dbReference>
<keyword evidence="3 5" id="KW-0808">Transferase</keyword>
<evidence type="ECO:0000256" key="1">
    <source>
        <dbReference type="ARBA" id="ARBA00006739"/>
    </source>
</evidence>
<dbReference type="SUPFAM" id="SSF53448">
    <property type="entry name" value="Nucleotide-diphospho-sugar transferases"/>
    <property type="match status" value="1"/>
</dbReference>
<feature type="domain" description="Glycosyltransferase 2-like" evidence="4">
    <location>
        <begin position="8"/>
        <end position="152"/>
    </location>
</feature>
<evidence type="ECO:0000256" key="2">
    <source>
        <dbReference type="ARBA" id="ARBA00022676"/>
    </source>
</evidence>
<reference evidence="5 6" key="1">
    <citation type="submission" date="2023-12" db="EMBL/GenBank/DDBJ databases">
        <title>Baltic Sea Cyanobacteria.</title>
        <authorList>
            <person name="Delbaje E."/>
            <person name="Fewer D.P."/>
            <person name="Shishido T.K."/>
        </authorList>
    </citation>
    <scope>NUCLEOTIDE SEQUENCE [LARGE SCALE GENOMIC DNA]</scope>
    <source>
        <strain evidence="5 6">UHCC 0281</strain>
    </source>
</reference>
<keyword evidence="2 5" id="KW-0328">Glycosyltransferase</keyword>
<dbReference type="Proteomes" id="UP001302329">
    <property type="component" value="Unassembled WGS sequence"/>
</dbReference>
<gene>
    <name evidence="5" type="ORF">VB739_00045</name>
</gene>
<dbReference type="EC" id="2.4.-.-" evidence="5"/>
<evidence type="ECO:0000313" key="6">
    <source>
        <dbReference type="Proteomes" id="UP001302329"/>
    </source>
</evidence>
<name>A0ABU5SR38_9CYAN</name>
<evidence type="ECO:0000313" key="5">
    <source>
        <dbReference type="EMBL" id="MEA5440938.1"/>
    </source>
</evidence>
<comment type="caution">
    <text evidence="5">The sequence shown here is derived from an EMBL/GenBank/DDBJ whole genome shotgun (WGS) entry which is preliminary data.</text>
</comment>
<organism evidence="5 6">
    <name type="scientific">Cyanobium gracile UHCC 0281</name>
    <dbReference type="NCBI Taxonomy" id="3110309"/>
    <lineage>
        <taxon>Bacteria</taxon>
        <taxon>Bacillati</taxon>
        <taxon>Cyanobacteriota</taxon>
        <taxon>Cyanophyceae</taxon>
        <taxon>Synechococcales</taxon>
        <taxon>Prochlorococcaceae</taxon>
        <taxon>Cyanobium</taxon>
    </lineage>
</organism>
<comment type="similarity">
    <text evidence="1">Belongs to the glycosyltransferase 2 family.</text>
</comment>
<evidence type="ECO:0000256" key="3">
    <source>
        <dbReference type="ARBA" id="ARBA00022679"/>
    </source>
</evidence>
<dbReference type="PANTHER" id="PTHR43685:SF5">
    <property type="entry name" value="GLYCOSYLTRANSFERASE EPSE-RELATED"/>
    <property type="match status" value="1"/>
</dbReference>
<dbReference type="GO" id="GO:0016757">
    <property type="term" value="F:glycosyltransferase activity"/>
    <property type="evidence" value="ECO:0007669"/>
    <property type="project" value="UniProtKB-KW"/>
</dbReference>
<evidence type="ECO:0000259" key="4">
    <source>
        <dbReference type="Pfam" id="PF00535"/>
    </source>
</evidence>
<accession>A0ABU5SR38</accession>
<dbReference type="InterPro" id="IPR050834">
    <property type="entry name" value="Glycosyltransf_2"/>
</dbReference>
<sequence>MSDHVRISVLLPVRDAEDHLTASVESLILQSEPRIEIIAIDDGSRDATARLLSRMAARDQRIAVVRQPREGLVTALNRGLALARAPLVARMDGDDIAHPERLERQAAFLEAHPDVVVVGSAIRVVDRHGNWLRDQAFPTAPVAVARALQQANCLAHPSVMLRREPVLAAGGYRRAFVMAEDFDLWLRLSEHHALANLSTPLLDYRDHHAQASWCHIEQRIISELAALACARARRAGRPDPAPRTVVTGHDLHAMGMDGPSVARETARRAIGAVRDAMASGHREAGAAALRLAWRQKGLPWRLGLRRLEVTGRFRCWHQRRSSS</sequence>
<dbReference type="Pfam" id="PF00535">
    <property type="entry name" value="Glycos_transf_2"/>
    <property type="match status" value="1"/>
</dbReference>
<dbReference type="RefSeq" id="WP_323355112.1">
    <property type="nucleotide sequence ID" value="NZ_JAYGHY010000001.1"/>
</dbReference>
<dbReference type="InterPro" id="IPR029044">
    <property type="entry name" value="Nucleotide-diphossugar_trans"/>
</dbReference>